<name>A0A286DNZ0_9ACTN</name>
<dbReference type="OrthoDB" id="5121814at2"/>
<evidence type="ECO:0000313" key="1">
    <source>
        <dbReference type="EMBL" id="SOD60427.1"/>
    </source>
</evidence>
<accession>A0A286DNZ0</accession>
<dbReference type="RefSeq" id="WP_097229558.1">
    <property type="nucleotide sequence ID" value="NZ_OCNE01000002.1"/>
</dbReference>
<gene>
    <name evidence="1" type="ORF">SAMN06297387_102127</name>
</gene>
<evidence type="ECO:0000313" key="2">
    <source>
        <dbReference type="Proteomes" id="UP000219072"/>
    </source>
</evidence>
<organism evidence="1 2">
    <name type="scientific">Streptomyces zhaozhouensis</name>
    <dbReference type="NCBI Taxonomy" id="1300267"/>
    <lineage>
        <taxon>Bacteria</taxon>
        <taxon>Bacillati</taxon>
        <taxon>Actinomycetota</taxon>
        <taxon>Actinomycetes</taxon>
        <taxon>Kitasatosporales</taxon>
        <taxon>Streptomycetaceae</taxon>
        <taxon>Streptomyces</taxon>
    </lineage>
</organism>
<dbReference type="Proteomes" id="UP000219072">
    <property type="component" value="Unassembled WGS sequence"/>
</dbReference>
<keyword evidence="2" id="KW-1185">Reference proteome</keyword>
<sequence>MSQPPILWCGSTLVVFDGPRRLTWRRGPRGEWFPVSLWPTPQQALQVNEHLAQGGGLLVLVEEAETEIPLHTEELAGAPWELAEKVTVDDGLAELRVPALDWLPEELQARGRKFLKDTACFFERQPDLLIPHLVVEPLGPTPENLRFGRLRPPRRCTDERLRTVADHLFDHGLTMPRAPESLGDDASWAPVLETIS</sequence>
<dbReference type="AlphaFoldDB" id="A0A286DNZ0"/>
<reference evidence="1 2" key="1">
    <citation type="submission" date="2017-09" db="EMBL/GenBank/DDBJ databases">
        <authorList>
            <person name="Ehlers B."/>
            <person name="Leendertz F.H."/>
        </authorList>
    </citation>
    <scope>NUCLEOTIDE SEQUENCE [LARGE SCALE GENOMIC DNA]</scope>
    <source>
        <strain evidence="1 2">CGMCC 4.7095</strain>
    </source>
</reference>
<proteinExistence type="predicted"/>
<protein>
    <submittedName>
        <fullName evidence="1">Uncharacterized protein</fullName>
    </submittedName>
</protein>
<dbReference type="EMBL" id="OCNE01000002">
    <property type="protein sequence ID" value="SOD60427.1"/>
    <property type="molecule type" value="Genomic_DNA"/>
</dbReference>